<evidence type="ECO:0000259" key="1">
    <source>
        <dbReference type="Pfam" id="PF13472"/>
    </source>
</evidence>
<dbReference type="Proteomes" id="UP000289996">
    <property type="component" value="Unassembled WGS sequence"/>
</dbReference>
<dbReference type="SUPFAM" id="SSF52266">
    <property type="entry name" value="SGNH hydrolase"/>
    <property type="match status" value="1"/>
</dbReference>
<evidence type="ECO:0000313" key="2">
    <source>
        <dbReference type="EMBL" id="VDG29306.1"/>
    </source>
</evidence>
<dbReference type="RefSeq" id="WP_130852064.1">
    <property type="nucleotide sequence ID" value="NZ_UYIG01000132.1"/>
</dbReference>
<gene>
    <name evidence="2" type="ORF">MUDAN_MDHGFNIF_03442</name>
</gene>
<feature type="domain" description="SGNH hydrolase-type esterase" evidence="1">
    <location>
        <begin position="144"/>
        <end position="331"/>
    </location>
</feature>
<organism evidence="2 3">
    <name type="scientific">Lactiplantibacillus mudanjiangensis</name>
    <dbReference type="NCBI Taxonomy" id="1296538"/>
    <lineage>
        <taxon>Bacteria</taxon>
        <taxon>Bacillati</taxon>
        <taxon>Bacillota</taxon>
        <taxon>Bacilli</taxon>
        <taxon>Lactobacillales</taxon>
        <taxon>Lactobacillaceae</taxon>
        <taxon>Lactiplantibacillus</taxon>
    </lineage>
</organism>
<dbReference type="OrthoDB" id="1828825at2"/>
<sequence>MQSTLAWRQMVTDFVNLPATNLDQPQRLNIKLPLATHQIRVQIANDFDDQSLQLNELTINQQPVYWQGQSTLILPAHQRRWSDWLSLPIVANQWLTVTTAVTNSKPRTLMSTKSQTIIQPDRPYFLGPCAIEVTRERPAKQLVCFGDSLTNQGYYSTALMQKLMTEQPDSWGLTNGGISGNRLLRDGHSTSPWVASFGEAGLTRLQALLASQPVDELVFMMGLNDLLHPGTGSPLNELPTALAMIAGLKQVQQLATKYHVNLWMMTITPFKGANEGAWTPAKEISRQTVNQWLLTQPQTLDVAKLVADQQDDAYLAAAFDCGDHVHFSEAGGTVVGDWVYGQIQVN</sequence>
<name>A0A660EA05_9LACO</name>
<dbReference type="Pfam" id="PF13472">
    <property type="entry name" value="Lipase_GDSL_2"/>
    <property type="match status" value="1"/>
</dbReference>
<dbReference type="Gene3D" id="3.40.50.1110">
    <property type="entry name" value="SGNH hydrolase"/>
    <property type="match status" value="1"/>
</dbReference>
<keyword evidence="3" id="KW-1185">Reference proteome</keyword>
<evidence type="ECO:0000313" key="3">
    <source>
        <dbReference type="Proteomes" id="UP000289996"/>
    </source>
</evidence>
<dbReference type="InterPro" id="IPR036514">
    <property type="entry name" value="SGNH_hydro_sf"/>
</dbReference>
<dbReference type="PANTHER" id="PTHR43784:SF2">
    <property type="entry name" value="GDSL-LIKE LIPASE_ACYLHYDROLASE, PUTATIVE (AFU_ORTHOLOGUE AFUA_2G00820)-RELATED"/>
    <property type="match status" value="1"/>
</dbReference>
<dbReference type="AlphaFoldDB" id="A0A660EA05"/>
<proteinExistence type="predicted"/>
<dbReference type="PANTHER" id="PTHR43784">
    <property type="entry name" value="GDSL-LIKE LIPASE/ACYLHYDROLASE, PUTATIVE (AFU_ORTHOLOGUE AFUA_2G00820)-RELATED"/>
    <property type="match status" value="1"/>
</dbReference>
<accession>A0A660EA05</accession>
<dbReference type="EMBL" id="UYIG01000132">
    <property type="protein sequence ID" value="VDG29306.1"/>
    <property type="molecule type" value="Genomic_DNA"/>
</dbReference>
<dbReference type="InterPro" id="IPR053140">
    <property type="entry name" value="GDSL_Rv0518-like"/>
</dbReference>
<protein>
    <recommendedName>
        <fullName evidence="1">SGNH hydrolase-type esterase domain-containing protein</fullName>
    </recommendedName>
</protein>
<dbReference type="InterPro" id="IPR013830">
    <property type="entry name" value="SGNH_hydro"/>
</dbReference>
<reference evidence="2 3" key="1">
    <citation type="submission" date="2018-11" db="EMBL/GenBank/DDBJ databases">
        <authorList>
            <person name="Wuyts S."/>
        </authorList>
    </citation>
    <scope>NUCLEOTIDE SEQUENCE [LARGE SCALE GENOMIC DNA]</scope>
    <source>
        <strain evidence="2">Lactobacillus mudanjiangensis AMBF249</strain>
    </source>
</reference>